<dbReference type="GO" id="GO:0050163">
    <property type="term" value="F:oxaloacetate tautomerase activity"/>
    <property type="evidence" value="ECO:0007669"/>
    <property type="project" value="UniProtKB-EC"/>
</dbReference>
<comment type="catalytic activity">
    <reaction evidence="4">
        <text>oxaloacetate = enol-oxaloacetate</text>
        <dbReference type="Rhea" id="RHEA:16021"/>
        <dbReference type="ChEBI" id="CHEBI:16452"/>
        <dbReference type="ChEBI" id="CHEBI:17479"/>
        <dbReference type="EC" id="5.3.2.2"/>
    </reaction>
    <physiologicalReaction direction="right-to-left" evidence="4">
        <dbReference type="Rhea" id="RHEA:16023"/>
    </physiologicalReaction>
</comment>
<protein>
    <recommendedName>
        <fullName evidence="5">oxaloacetate tautomerase</fullName>
        <ecNumber evidence="5">5.3.2.2</ecNumber>
    </recommendedName>
    <alternativeName>
        <fullName evidence="3">Fumarylacetoacetate hydrolase domain-containing protein 1</fullName>
    </alternativeName>
</protein>
<name>A0A0C2JF21_THEKT</name>
<dbReference type="OrthoDB" id="411064at2759"/>
<comment type="similarity">
    <text evidence="1">Belongs to the FAH family.</text>
</comment>
<reference evidence="7 8" key="1">
    <citation type="journal article" date="2014" name="Genome Biol. Evol.">
        <title>The genome of the myxosporean Thelohanellus kitauei shows adaptations to nutrient acquisition within its fish host.</title>
        <authorList>
            <person name="Yang Y."/>
            <person name="Xiong J."/>
            <person name="Zhou Z."/>
            <person name="Huo F."/>
            <person name="Miao W."/>
            <person name="Ran C."/>
            <person name="Liu Y."/>
            <person name="Zhang J."/>
            <person name="Feng J."/>
            <person name="Wang M."/>
            <person name="Wang M."/>
            <person name="Wang L."/>
            <person name="Yao B."/>
        </authorList>
    </citation>
    <scope>NUCLEOTIDE SEQUENCE [LARGE SCALE GENOMIC DNA]</scope>
    <source>
        <strain evidence="7">Wuqing</strain>
    </source>
</reference>
<dbReference type="SUPFAM" id="SSF56529">
    <property type="entry name" value="FAH"/>
    <property type="match status" value="1"/>
</dbReference>
<keyword evidence="2" id="KW-0479">Metal-binding</keyword>
<dbReference type="AlphaFoldDB" id="A0A0C2JF21"/>
<accession>A0A0C2JF21</accession>
<comment type="caution">
    <text evidence="7">The sequence shown here is derived from an EMBL/GenBank/DDBJ whole genome shotgun (WGS) entry which is preliminary data.</text>
</comment>
<dbReference type="Pfam" id="PF01557">
    <property type="entry name" value="FAA_hydrolase"/>
    <property type="match status" value="1"/>
</dbReference>
<evidence type="ECO:0000259" key="6">
    <source>
        <dbReference type="Pfam" id="PF01557"/>
    </source>
</evidence>
<sequence>MSLGVLKEIKKDTFELFAFRKDGVDSLGYWRTDLSKIVDLKPLCKNLGLDTSSNFKNPKDLTAPGPQHPIIFSKPANTITGPNESTRLPSKNLVINSLIQKTVIEGELAIIIGSHAKDVKIEHAADYIFGFTTVNDITDKSEFFDCHQYPLTHGKYMDGYLPCASRILVDNSYGNLVTYQDFSNKIIKTSKNDDVIQEQTTGDMIFDIPTLISRITIITLEPGDCIMTGTPVYKIDPPDIYIQAGDVVQVQIEGLQPITSLILEKDQPKH</sequence>
<dbReference type="Gene3D" id="3.90.850.10">
    <property type="entry name" value="Fumarylacetoacetase-like, C-terminal domain"/>
    <property type="match status" value="1"/>
</dbReference>
<evidence type="ECO:0000256" key="1">
    <source>
        <dbReference type="ARBA" id="ARBA00010211"/>
    </source>
</evidence>
<keyword evidence="7" id="KW-0378">Hydrolase</keyword>
<keyword evidence="8" id="KW-1185">Reference proteome</keyword>
<feature type="domain" description="Fumarylacetoacetase-like C-terminal" evidence="6">
    <location>
        <begin position="64"/>
        <end position="258"/>
    </location>
</feature>
<dbReference type="GO" id="GO:0046872">
    <property type="term" value="F:metal ion binding"/>
    <property type="evidence" value="ECO:0007669"/>
    <property type="project" value="UniProtKB-KW"/>
</dbReference>
<evidence type="ECO:0000256" key="5">
    <source>
        <dbReference type="ARBA" id="ARBA00044973"/>
    </source>
</evidence>
<dbReference type="OMA" id="YMHYECE"/>
<dbReference type="GO" id="GO:0018773">
    <property type="term" value="F:acetylpyruvate hydrolase activity"/>
    <property type="evidence" value="ECO:0007669"/>
    <property type="project" value="TreeGrafter"/>
</dbReference>
<evidence type="ECO:0000256" key="2">
    <source>
        <dbReference type="ARBA" id="ARBA00022723"/>
    </source>
</evidence>
<dbReference type="InterPro" id="IPR011234">
    <property type="entry name" value="Fumarylacetoacetase-like_C"/>
</dbReference>
<proteinExistence type="inferred from homology"/>
<dbReference type="PANTHER" id="PTHR11820">
    <property type="entry name" value="ACYLPYRUVASE"/>
    <property type="match status" value="1"/>
</dbReference>
<evidence type="ECO:0000256" key="4">
    <source>
        <dbReference type="ARBA" id="ARBA00044911"/>
    </source>
</evidence>
<organism evidence="7 8">
    <name type="scientific">Thelohanellus kitauei</name>
    <name type="common">Myxosporean</name>
    <dbReference type="NCBI Taxonomy" id="669202"/>
    <lineage>
        <taxon>Eukaryota</taxon>
        <taxon>Metazoa</taxon>
        <taxon>Cnidaria</taxon>
        <taxon>Myxozoa</taxon>
        <taxon>Myxosporea</taxon>
        <taxon>Bivalvulida</taxon>
        <taxon>Platysporina</taxon>
        <taxon>Myxobolidae</taxon>
        <taxon>Thelohanellus</taxon>
    </lineage>
</organism>
<evidence type="ECO:0000313" key="8">
    <source>
        <dbReference type="Proteomes" id="UP000031668"/>
    </source>
</evidence>
<evidence type="ECO:0000256" key="3">
    <source>
        <dbReference type="ARBA" id="ARBA00042340"/>
    </source>
</evidence>
<dbReference type="Proteomes" id="UP000031668">
    <property type="component" value="Unassembled WGS sequence"/>
</dbReference>
<dbReference type="EMBL" id="JWZT01003063">
    <property type="protein sequence ID" value="KII67843.1"/>
    <property type="molecule type" value="Genomic_DNA"/>
</dbReference>
<evidence type="ECO:0000313" key="7">
    <source>
        <dbReference type="EMBL" id="KII67843.1"/>
    </source>
</evidence>
<dbReference type="InterPro" id="IPR036663">
    <property type="entry name" value="Fumarylacetoacetase_C_sf"/>
</dbReference>
<dbReference type="PANTHER" id="PTHR11820:SF7">
    <property type="entry name" value="ACYLPYRUVASE FAHD1, MITOCHONDRIAL"/>
    <property type="match status" value="1"/>
</dbReference>
<gene>
    <name evidence="7" type="ORF">RF11_08514</name>
</gene>
<dbReference type="EC" id="5.3.2.2" evidence="5"/>